<dbReference type="GO" id="GO:0047324">
    <property type="term" value="F:phosphoenolpyruvate-glycerone phosphotransferase activity"/>
    <property type="evidence" value="ECO:0007669"/>
    <property type="project" value="UniProtKB-EC"/>
</dbReference>
<evidence type="ECO:0000256" key="5">
    <source>
        <dbReference type="ARBA" id="ARBA00022777"/>
    </source>
</evidence>
<dbReference type="GO" id="GO:0005829">
    <property type="term" value="C:cytosol"/>
    <property type="evidence" value="ECO:0007669"/>
    <property type="project" value="TreeGrafter"/>
</dbReference>
<dbReference type="EMBL" id="QSSQ01000001">
    <property type="protein sequence ID" value="RGM08850.1"/>
    <property type="molecule type" value="Genomic_DNA"/>
</dbReference>
<dbReference type="InterPro" id="IPR012737">
    <property type="entry name" value="DhaK_L_YcgS"/>
</dbReference>
<proteinExistence type="predicted"/>
<dbReference type="InterPro" id="IPR004007">
    <property type="entry name" value="DhaL_dom"/>
</dbReference>
<dbReference type="GO" id="GO:0019563">
    <property type="term" value="P:glycerol catabolic process"/>
    <property type="evidence" value="ECO:0007669"/>
    <property type="project" value="TreeGrafter"/>
</dbReference>
<dbReference type="InterPro" id="IPR050861">
    <property type="entry name" value="Dihydroxyacetone_Kinase"/>
</dbReference>
<feature type="domain" description="DhaL" evidence="9">
    <location>
        <begin position="7"/>
        <end position="207"/>
    </location>
</feature>
<dbReference type="RefSeq" id="WP_055653015.1">
    <property type="nucleotide sequence ID" value="NZ_CABIXC010000001.1"/>
</dbReference>
<dbReference type="GO" id="GO:0004371">
    <property type="term" value="F:glycerone kinase activity"/>
    <property type="evidence" value="ECO:0007669"/>
    <property type="project" value="InterPro"/>
</dbReference>
<dbReference type="Gene3D" id="1.25.40.340">
    <property type="match status" value="1"/>
</dbReference>
<dbReference type="NCBIfam" id="TIGR02365">
    <property type="entry name" value="dha_L_ycgS"/>
    <property type="match status" value="1"/>
</dbReference>
<evidence type="ECO:0000256" key="4">
    <source>
        <dbReference type="ARBA" id="ARBA00022679"/>
    </source>
</evidence>
<reference evidence="11 13" key="2">
    <citation type="submission" date="2018-08" db="EMBL/GenBank/DDBJ databases">
        <title>A genome reference for cultivated species of the human gut microbiota.</title>
        <authorList>
            <person name="Zou Y."/>
            <person name="Xue W."/>
            <person name="Luo G."/>
        </authorList>
    </citation>
    <scope>NUCLEOTIDE SEQUENCE [LARGE SCALE GENOMIC DNA]</scope>
    <source>
        <strain evidence="11 13">TF05-11AC</strain>
    </source>
</reference>
<keyword evidence="4 10" id="KW-0808">Transferase</keyword>
<dbReference type="SUPFAM" id="SSF101473">
    <property type="entry name" value="DhaL-like"/>
    <property type="match status" value="1"/>
</dbReference>
<keyword evidence="5 10" id="KW-0418">Kinase</keyword>
<dbReference type="Proteomes" id="UP000261257">
    <property type="component" value="Unassembled WGS sequence"/>
</dbReference>
<evidence type="ECO:0000313" key="11">
    <source>
        <dbReference type="EMBL" id="RGM08850.1"/>
    </source>
</evidence>
<comment type="pathway">
    <text evidence="2">Polyol metabolism; glycerol degradation.</text>
</comment>
<evidence type="ECO:0000313" key="10">
    <source>
        <dbReference type="EMBL" id="CUN61893.1"/>
    </source>
</evidence>
<evidence type="ECO:0000256" key="6">
    <source>
        <dbReference type="ARBA" id="ARBA00022798"/>
    </source>
</evidence>
<evidence type="ECO:0000256" key="2">
    <source>
        <dbReference type="ARBA" id="ARBA00004745"/>
    </source>
</evidence>
<sequence>MNVLTVEELREMMICVCDRVAAEERRLCELDSFVGDGDHGVTAARGFRAVKKVLESKRYQSMEELLDEAAETLSETMGGAIGPIFGSIFEGAAESAAGRSRLTAVEMGEMLEQGLKEVKMIGGAKEGDRTLVDCLAPAVRALKEAAGAGADLSEALMRAADAGAEGVEATKKMVAKKGRAKFLQEKSLGHQDAGATSMWIVLKAMSDYCAGK</sequence>
<dbReference type="AlphaFoldDB" id="A0A173YE19"/>
<evidence type="ECO:0000256" key="3">
    <source>
        <dbReference type="ARBA" id="ARBA00012095"/>
    </source>
</evidence>
<evidence type="ECO:0000259" key="9">
    <source>
        <dbReference type="PROSITE" id="PS51480"/>
    </source>
</evidence>
<dbReference type="EMBL" id="CYZE01000001">
    <property type="protein sequence ID" value="CUN61893.1"/>
    <property type="molecule type" value="Genomic_DNA"/>
</dbReference>
<organism evidence="10 12">
    <name type="scientific">Hungatella hathewayi</name>
    <dbReference type="NCBI Taxonomy" id="154046"/>
    <lineage>
        <taxon>Bacteria</taxon>
        <taxon>Bacillati</taxon>
        <taxon>Bacillota</taxon>
        <taxon>Clostridia</taxon>
        <taxon>Lachnospirales</taxon>
        <taxon>Lachnospiraceae</taxon>
        <taxon>Hungatella</taxon>
    </lineage>
</organism>
<evidence type="ECO:0000256" key="8">
    <source>
        <dbReference type="ARBA" id="ARBA00055771"/>
    </source>
</evidence>
<dbReference type="Pfam" id="PF02734">
    <property type="entry name" value="Dak2"/>
    <property type="match status" value="1"/>
</dbReference>
<dbReference type="InterPro" id="IPR036117">
    <property type="entry name" value="DhaL_dom_sf"/>
</dbReference>
<protein>
    <recommendedName>
        <fullName evidence="3">phosphoenolpyruvate--glycerone phosphotransferase</fullName>
        <ecNumber evidence="3">2.7.1.121</ecNumber>
    </recommendedName>
</protein>
<reference evidence="10 12" key="1">
    <citation type="submission" date="2015-09" db="EMBL/GenBank/DDBJ databases">
        <authorList>
            <consortium name="Pathogen Informatics"/>
        </authorList>
    </citation>
    <scope>NUCLEOTIDE SEQUENCE [LARGE SCALE GENOMIC DNA]</scope>
    <source>
        <strain evidence="10 12">2789STDY5608850</strain>
    </source>
</reference>
<dbReference type="EC" id="2.7.1.121" evidence="3"/>
<accession>A0A173YE19</accession>
<comment type="function">
    <text evidence="8">ADP-binding subunit of the dihydroxyacetone kinase, which is responsible for the phosphoenolpyruvate (PEP)-dependent phosphorylation of dihydroxyacetone. DhaL-ADP is converted to DhaL-ATP via a phosphoryl group transfer from DhaM and transmits it to dihydroxyacetone binds to DhaK.</text>
</comment>
<evidence type="ECO:0000313" key="13">
    <source>
        <dbReference type="Proteomes" id="UP000261257"/>
    </source>
</evidence>
<dbReference type="PANTHER" id="PTHR28629:SF4">
    <property type="entry name" value="TRIOKINASE_FMN CYCLASE"/>
    <property type="match status" value="1"/>
</dbReference>
<evidence type="ECO:0000256" key="7">
    <source>
        <dbReference type="ARBA" id="ARBA00046577"/>
    </source>
</evidence>
<dbReference type="PROSITE" id="PS51480">
    <property type="entry name" value="DHAL"/>
    <property type="match status" value="1"/>
</dbReference>
<evidence type="ECO:0000256" key="1">
    <source>
        <dbReference type="ARBA" id="ARBA00001113"/>
    </source>
</evidence>
<comment type="catalytic activity">
    <reaction evidence="1">
        <text>dihydroxyacetone + phosphoenolpyruvate = dihydroxyacetone phosphate + pyruvate</text>
        <dbReference type="Rhea" id="RHEA:18381"/>
        <dbReference type="ChEBI" id="CHEBI:15361"/>
        <dbReference type="ChEBI" id="CHEBI:16016"/>
        <dbReference type="ChEBI" id="CHEBI:57642"/>
        <dbReference type="ChEBI" id="CHEBI:58702"/>
        <dbReference type="EC" id="2.7.1.121"/>
    </reaction>
</comment>
<keyword evidence="6" id="KW-0319">Glycerol metabolism</keyword>
<comment type="subunit">
    <text evidence="7">Homodimer. The dihydroxyacetone kinase complex is composed of a homodimer of DhaM, a homodimer of DhaK and the subunit DhaL.</text>
</comment>
<evidence type="ECO:0000313" key="12">
    <source>
        <dbReference type="Proteomes" id="UP000095651"/>
    </source>
</evidence>
<name>A0A173YE19_9FIRM</name>
<dbReference type="SMART" id="SM01120">
    <property type="entry name" value="Dak2"/>
    <property type="match status" value="1"/>
</dbReference>
<dbReference type="PANTHER" id="PTHR28629">
    <property type="entry name" value="TRIOKINASE/FMN CYCLASE"/>
    <property type="match status" value="1"/>
</dbReference>
<dbReference type="Proteomes" id="UP000095651">
    <property type="component" value="Unassembled WGS sequence"/>
</dbReference>
<dbReference type="FunFam" id="1.25.40.340:FF:000002">
    <property type="entry name" value="Dihydroxyacetone kinase, L subunit"/>
    <property type="match status" value="1"/>
</dbReference>
<gene>
    <name evidence="10" type="primary">dhaL_1</name>
    <name evidence="11" type="synonym">dhaL</name>
    <name evidence="11" type="ORF">DXC39_02485</name>
    <name evidence="10" type="ORF">ERS852407_00719</name>
</gene>